<gene>
    <name evidence="2" type="ORF">H8S17_06170</name>
</gene>
<comment type="subcellular location">
    <subcellularLocation>
        <location evidence="1">Cell envelope</location>
    </subcellularLocation>
</comment>
<evidence type="ECO:0000313" key="3">
    <source>
        <dbReference type="Proteomes" id="UP000606720"/>
    </source>
</evidence>
<evidence type="ECO:0000313" key="2">
    <source>
        <dbReference type="EMBL" id="MBC5713804.1"/>
    </source>
</evidence>
<dbReference type="GO" id="GO:0030313">
    <property type="term" value="C:cell envelope"/>
    <property type="evidence" value="ECO:0007669"/>
    <property type="project" value="UniProtKB-SubCell"/>
</dbReference>
<name>A0A923LMU8_9FIRM</name>
<dbReference type="EMBL" id="JACOPH010000003">
    <property type="protein sequence ID" value="MBC5713804.1"/>
    <property type="molecule type" value="Genomic_DNA"/>
</dbReference>
<accession>A0A923LMU8</accession>
<protein>
    <submittedName>
        <fullName evidence="2">InlB B-repeat-containing protein</fullName>
    </submittedName>
</protein>
<sequence length="445" mass="50718">MKLRNIKRKCFSVLLIIVLVIQDPSISKAGYLRNEVYLENEQTFLNSLSEEITKENEPELESLNEFHIDYYLNGGSFTEEVSSVYRYDELPSALETPEREGYNFAGWYADSHFSDKVSELNEDTIKGHALYAKWTRCIDDDYSIQMYAYQNTTASRHSEKKLKNCSYGFMNEVAIPGMPSTRENDMKENRITDTSQCPQGICLTDDYLLVSSYSSKASGNLGCIHIFDRKTGIYLVTLGMRKKSHLGGLTFDGENIWVCHSNNSTLECIPYVFVQRLAADKPQCVIDCSTLFESFQVSNTPSCISYYDGKIWVATHTKMLNSRMAAYQITRNGLRLVETYRIPDKVQGVTFDDNGKVYLSTSYGRQNSSYIKVYDSIQELDKKPNQPKIKVEMPPCSEEIDIEGDAIYILFESAGEKYFEGTDGKGRSISPIEQILTLSKRSIFQ</sequence>
<dbReference type="RefSeq" id="WP_186866628.1">
    <property type="nucleotide sequence ID" value="NZ_JACOPH010000003.1"/>
</dbReference>
<organism evidence="2 3">
    <name type="scientific">Roseburia zhanii</name>
    <dbReference type="NCBI Taxonomy" id="2763064"/>
    <lineage>
        <taxon>Bacteria</taxon>
        <taxon>Bacillati</taxon>
        <taxon>Bacillota</taxon>
        <taxon>Clostridia</taxon>
        <taxon>Lachnospirales</taxon>
        <taxon>Lachnospiraceae</taxon>
        <taxon>Roseburia</taxon>
    </lineage>
</organism>
<dbReference type="InterPro" id="IPR011041">
    <property type="entry name" value="Quinoprot_gluc/sorb_DH_b-prop"/>
</dbReference>
<dbReference type="AlphaFoldDB" id="A0A923LMU8"/>
<dbReference type="InterPro" id="IPR042229">
    <property type="entry name" value="Listeria/Bacterioides_rpt_sf"/>
</dbReference>
<evidence type="ECO:0000256" key="1">
    <source>
        <dbReference type="ARBA" id="ARBA00004196"/>
    </source>
</evidence>
<comment type="caution">
    <text evidence="2">The sequence shown here is derived from an EMBL/GenBank/DDBJ whole genome shotgun (WGS) entry which is preliminary data.</text>
</comment>
<dbReference type="Pfam" id="PF09479">
    <property type="entry name" value="Flg_new"/>
    <property type="match status" value="1"/>
</dbReference>
<dbReference type="NCBIfam" id="TIGR02543">
    <property type="entry name" value="List_Bact_rpt"/>
    <property type="match status" value="1"/>
</dbReference>
<dbReference type="InterPro" id="IPR011042">
    <property type="entry name" value="6-blade_b-propeller_TolB-like"/>
</dbReference>
<reference evidence="2" key="1">
    <citation type="submission" date="2020-08" db="EMBL/GenBank/DDBJ databases">
        <title>Genome public.</title>
        <authorList>
            <person name="Liu C."/>
            <person name="Sun Q."/>
        </authorList>
    </citation>
    <scope>NUCLEOTIDE SEQUENCE</scope>
    <source>
        <strain evidence="2">BX1005</strain>
    </source>
</reference>
<keyword evidence="3" id="KW-1185">Reference proteome</keyword>
<dbReference type="Proteomes" id="UP000606720">
    <property type="component" value="Unassembled WGS sequence"/>
</dbReference>
<proteinExistence type="predicted"/>
<dbReference type="Gene3D" id="2.120.10.30">
    <property type="entry name" value="TolB, C-terminal domain"/>
    <property type="match status" value="1"/>
</dbReference>
<dbReference type="SUPFAM" id="SSF50952">
    <property type="entry name" value="Soluble quinoprotein glucose dehydrogenase"/>
    <property type="match status" value="1"/>
</dbReference>
<dbReference type="InterPro" id="IPR013378">
    <property type="entry name" value="InlB-like_B-rpt"/>
</dbReference>
<dbReference type="Gene3D" id="2.60.40.4270">
    <property type="entry name" value="Listeria-Bacteroides repeat domain"/>
    <property type="match status" value="1"/>
</dbReference>